<feature type="region of interest" description="Disordered" evidence="1">
    <location>
        <begin position="148"/>
        <end position="180"/>
    </location>
</feature>
<evidence type="ECO:0000256" key="1">
    <source>
        <dbReference type="SAM" id="MobiDB-lite"/>
    </source>
</evidence>
<dbReference type="AlphaFoldDB" id="A0A4C1WDX1"/>
<dbReference type="Proteomes" id="UP000299102">
    <property type="component" value="Unassembled WGS sequence"/>
</dbReference>
<comment type="caution">
    <text evidence="2">The sequence shown here is derived from an EMBL/GenBank/DDBJ whole genome shotgun (WGS) entry which is preliminary data.</text>
</comment>
<sequence>MKEIDIESTIGKGIEIEIIIPRRDDVQDEGVHFISTRSEQRVKDFITSLQRHALPRSFYFRYRAWSSSLLYTPTQAGTVNSVVADVQDRRFNIQSQITGSHLYVQRDTAFLLAEGSLNCNLPNFDLSDCLMKNGRYVLSYRSRVNSRETAEQGNTINGAGGGARAAGRRPGPVINNAPDD</sequence>
<dbReference type="EMBL" id="BGZK01000548">
    <property type="protein sequence ID" value="GBP49596.1"/>
    <property type="molecule type" value="Genomic_DNA"/>
</dbReference>
<evidence type="ECO:0000313" key="3">
    <source>
        <dbReference type="Proteomes" id="UP000299102"/>
    </source>
</evidence>
<accession>A0A4C1WDX1</accession>
<organism evidence="2 3">
    <name type="scientific">Eumeta variegata</name>
    <name type="common">Bagworm moth</name>
    <name type="synonym">Eumeta japonica</name>
    <dbReference type="NCBI Taxonomy" id="151549"/>
    <lineage>
        <taxon>Eukaryota</taxon>
        <taxon>Metazoa</taxon>
        <taxon>Ecdysozoa</taxon>
        <taxon>Arthropoda</taxon>
        <taxon>Hexapoda</taxon>
        <taxon>Insecta</taxon>
        <taxon>Pterygota</taxon>
        <taxon>Neoptera</taxon>
        <taxon>Endopterygota</taxon>
        <taxon>Lepidoptera</taxon>
        <taxon>Glossata</taxon>
        <taxon>Ditrysia</taxon>
        <taxon>Tineoidea</taxon>
        <taxon>Psychidae</taxon>
        <taxon>Oiketicinae</taxon>
        <taxon>Eumeta</taxon>
    </lineage>
</organism>
<name>A0A4C1WDX1_EUMVA</name>
<evidence type="ECO:0000313" key="2">
    <source>
        <dbReference type="EMBL" id="GBP49596.1"/>
    </source>
</evidence>
<protein>
    <submittedName>
        <fullName evidence="2">Uncharacterized protein</fullName>
    </submittedName>
</protein>
<proteinExistence type="predicted"/>
<reference evidence="2 3" key="1">
    <citation type="journal article" date="2019" name="Commun. Biol.">
        <title>The bagworm genome reveals a unique fibroin gene that provides high tensile strength.</title>
        <authorList>
            <person name="Kono N."/>
            <person name="Nakamura H."/>
            <person name="Ohtoshi R."/>
            <person name="Tomita M."/>
            <person name="Numata K."/>
            <person name="Arakawa K."/>
        </authorList>
    </citation>
    <scope>NUCLEOTIDE SEQUENCE [LARGE SCALE GENOMIC DNA]</scope>
</reference>
<gene>
    <name evidence="2" type="ORF">EVAR_97893_1</name>
</gene>
<keyword evidence="3" id="KW-1185">Reference proteome</keyword>